<evidence type="ECO:0000259" key="2">
    <source>
        <dbReference type="Pfam" id="PF23143"/>
    </source>
</evidence>
<dbReference type="EMBL" id="DS469542">
    <property type="protein sequence ID" value="EDO44726.1"/>
    <property type="molecule type" value="Genomic_DNA"/>
</dbReference>
<name>A7RV59_NEMVE</name>
<dbReference type="HOGENOM" id="CLU_2064217_0_0_1"/>
<sequence>MATGGSLTEEIDYVKLYNLRPLVFHLYLLPFIPLYGAWLYTWLMIYGVSEYFEAGLIAVAIIGLLQILSGLFCHWNVHVRSFFTCASESNPSRAKIIKVVPTANNGSAELINLHHDKAM</sequence>
<dbReference type="eggNOG" id="KOG0209">
    <property type="taxonomic scope" value="Eukaryota"/>
</dbReference>
<dbReference type="Proteomes" id="UP000001593">
    <property type="component" value="Unassembled WGS sequence"/>
</dbReference>
<organism evidence="3 4">
    <name type="scientific">Nematostella vectensis</name>
    <name type="common">Starlet sea anemone</name>
    <dbReference type="NCBI Taxonomy" id="45351"/>
    <lineage>
        <taxon>Eukaryota</taxon>
        <taxon>Metazoa</taxon>
        <taxon>Cnidaria</taxon>
        <taxon>Anthozoa</taxon>
        <taxon>Hexacorallia</taxon>
        <taxon>Actiniaria</taxon>
        <taxon>Edwardsiidae</taxon>
        <taxon>Nematostella</taxon>
    </lineage>
</organism>
<dbReference type="Pfam" id="PF23143">
    <property type="entry name" value="2TM_P5A-ATPase"/>
    <property type="match status" value="1"/>
</dbReference>
<dbReference type="AlphaFoldDB" id="A7RV59"/>
<evidence type="ECO:0000313" key="4">
    <source>
        <dbReference type="Proteomes" id="UP000001593"/>
    </source>
</evidence>
<dbReference type="InterPro" id="IPR057255">
    <property type="entry name" value="2TM_P5A-ATPase"/>
</dbReference>
<protein>
    <recommendedName>
        <fullName evidence="2">P5A-ATPase transmembrane helical hairpin domain-containing protein</fullName>
    </recommendedName>
</protein>
<reference evidence="3 4" key="1">
    <citation type="journal article" date="2007" name="Science">
        <title>Sea anemone genome reveals ancestral eumetazoan gene repertoire and genomic organization.</title>
        <authorList>
            <person name="Putnam N.H."/>
            <person name="Srivastava M."/>
            <person name="Hellsten U."/>
            <person name="Dirks B."/>
            <person name="Chapman J."/>
            <person name="Salamov A."/>
            <person name="Terry A."/>
            <person name="Shapiro H."/>
            <person name="Lindquist E."/>
            <person name="Kapitonov V.V."/>
            <person name="Jurka J."/>
            <person name="Genikhovich G."/>
            <person name="Grigoriev I.V."/>
            <person name="Lucas S.M."/>
            <person name="Steele R.E."/>
            <person name="Finnerty J.R."/>
            <person name="Technau U."/>
            <person name="Martindale M.Q."/>
            <person name="Rokhsar D.S."/>
        </authorList>
    </citation>
    <scope>NUCLEOTIDE SEQUENCE [LARGE SCALE GENOMIC DNA]</scope>
    <source>
        <strain evidence="4">CH2 X CH6</strain>
    </source>
</reference>
<dbReference type="PhylomeDB" id="A7RV59"/>
<proteinExistence type="predicted"/>
<evidence type="ECO:0000313" key="3">
    <source>
        <dbReference type="EMBL" id="EDO44726.1"/>
    </source>
</evidence>
<keyword evidence="4" id="KW-1185">Reference proteome</keyword>
<dbReference type="InParanoid" id="A7RV59"/>
<gene>
    <name evidence="3" type="ORF">NEMVEDRAFT_v1g202614</name>
</gene>
<dbReference type="STRING" id="45351.A7RV59"/>
<dbReference type="OMA" id="ITNCKSP"/>
<keyword evidence="1" id="KW-0812">Transmembrane</keyword>
<keyword evidence="1" id="KW-0472">Membrane</keyword>
<evidence type="ECO:0000256" key="1">
    <source>
        <dbReference type="SAM" id="Phobius"/>
    </source>
</evidence>
<accession>A7RV59</accession>
<keyword evidence="1" id="KW-1133">Transmembrane helix</keyword>
<feature type="transmembrane region" description="Helical" evidence="1">
    <location>
        <begin position="51"/>
        <end position="73"/>
    </location>
</feature>
<feature type="domain" description="P5A-ATPase transmembrane helical hairpin" evidence="2">
    <location>
        <begin position="20"/>
        <end position="88"/>
    </location>
</feature>
<feature type="transmembrane region" description="Helical" evidence="1">
    <location>
        <begin position="22"/>
        <end position="45"/>
    </location>
</feature>